<name>A0ABP6GIS4_9ACTN</name>
<dbReference type="EMBL" id="BAAATZ010000007">
    <property type="protein sequence ID" value="GAA2724507.1"/>
    <property type="molecule type" value="Genomic_DNA"/>
</dbReference>
<gene>
    <name evidence="1" type="ORF">GCM10010439_22290</name>
</gene>
<dbReference type="InterPro" id="IPR013494">
    <property type="entry name" value="CHP02678"/>
</dbReference>
<evidence type="ECO:0000313" key="2">
    <source>
        <dbReference type="Proteomes" id="UP001501842"/>
    </source>
</evidence>
<dbReference type="Pfam" id="PF09661">
    <property type="entry name" value="DUF2398"/>
    <property type="match status" value="1"/>
</dbReference>
<evidence type="ECO:0008006" key="3">
    <source>
        <dbReference type="Google" id="ProtNLM"/>
    </source>
</evidence>
<comment type="caution">
    <text evidence="1">The sequence shown here is derived from an EMBL/GenBank/DDBJ whole genome shotgun (WGS) entry which is preliminary data.</text>
</comment>
<accession>A0ABP6GIS4</accession>
<dbReference type="RefSeq" id="WP_344450224.1">
    <property type="nucleotide sequence ID" value="NZ_BAAATZ010000007.1"/>
</dbReference>
<dbReference type="Proteomes" id="UP001501842">
    <property type="component" value="Unassembled WGS sequence"/>
</dbReference>
<keyword evidence="2" id="KW-1185">Reference proteome</keyword>
<reference evidence="2" key="1">
    <citation type="journal article" date="2019" name="Int. J. Syst. Evol. Microbiol.">
        <title>The Global Catalogue of Microorganisms (GCM) 10K type strain sequencing project: providing services to taxonomists for standard genome sequencing and annotation.</title>
        <authorList>
            <consortium name="The Broad Institute Genomics Platform"/>
            <consortium name="The Broad Institute Genome Sequencing Center for Infectious Disease"/>
            <person name="Wu L."/>
            <person name="Ma J."/>
        </authorList>
    </citation>
    <scope>NUCLEOTIDE SEQUENCE [LARGE SCALE GENOMIC DNA]</scope>
    <source>
        <strain evidence="2">JCM 8201</strain>
    </source>
</reference>
<dbReference type="NCBIfam" id="TIGR02678">
    <property type="entry name" value="TIGR02678 family protein"/>
    <property type="match status" value="1"/>
</dbReference>
<sequence>MSRPGNQLARTEREEIARGIRLLLRDPLISVHLDPAGFDLVRKRRQPLTAWFDYYCGWRLVVEPRHGYARLIKVRGDAGPSRPARRRRGGRAPFDRRRYTLFCLACAELLATPVTTIGMLARSVVQAAAAETGVPEFDPVRADERSAFVDALKLLEHYGVIAATDGMTDAYLKDVDAKVLYRVDTTRIMRLLATPVPPSRTGDDDGWPDPAELAVESRYGSPPGAEPFDPSVNTANAEPTANQRALRARHSLLRRLLDDPVVYRKELTGDQTAFLASHTGRRTVREAAERAGFVLEERAEGLLLVDAEGLATETRFPDDGSPAQVAALLLLDLLAAQGPLSTIRLKQELDAILERFPGWAKAYQSEGGPARLLDDALDVLALFGLVHRTEGMTLPLPAAARYRVALETP</sequence>
<proteinExistence type="predicted"/>
<protein>
    <recommendedName>
        <fullName evidence="3">TIGR02678 family protein</fullName>
    </recommendedName>
</protein>
<evidence type="ECO:0000313" key="1">
    <source>
        <dbReference type="EMBL" id="GAA2724507.1"/>
    </source>
</evidence>
<organism evidence="1 2">
    <name type="scientific">Actinocorallia aurantiaca</name>
    <dbReference type="NCBI Taxonomy" id="46204"/>
    <lineage>
        <taxon>Bacteria</taxon>
        <taxon>Bacillati</taxon>
        <taxon>Actinomycetota</taxon>
        <taxon>Actinomycetes</taxon>
        <taxon>Streptosporangiales</taxon>
        <taxon>Thermomonosporaceae</taxon>
        <taxon>Actinocorallia</taxon>
    </lineage>
</organism>